<evidence type="ECO:0000313" key="1">
    <source>
        <dbReference type="EMBL" id="CAM9336357.1"/>
    </source>
</evidence>
<evidence type="ECO:0000313" key="2">
    <source>
        <dbReference type="Proteomes" id="UP001162501"/>
    </source>
</evidence>
<protein>
    <submittedName>
        <fullName evidence="1">Uncharacterized protein</fullName>
    </submittedName>
</protein>
<proteinExistence type="predicted"/>
<dbReference type="EMBL" id="OX596085">
    <property type="protein sequence ID" value="CAM9336357.1"/>
    <property type="molecule type" value="Genomic_DNA"/>
</dbReference>
<sequence>MATPEAEQERSAGLQGLKSFWSPEPGSLVGNREGKEGLPETSRLTHLRSSFLKVRNNDCGQFHLVPPAGCQSRLSSLLCTHLVTDADQAKGPGWCERTVWLRASHTQSSENCSCDKREVL</sequence>
<reference evidence="1" key="1">
    <citation type="submission" date="2023-05" db="EMBL/GenBank/DDBJ databases">
        <authorList>
            <consortium name="ELIXIR-Norway"/>
        </authorList>
    </citation>
    <scope>NUCLEOTIDE SEQUENCE</scope>
</reference>
<dbReference type="Proteomes" id="UP001162501">
    <property type="component" value="Chromosome 1"/>
</dbReference>
<reference evidence="1" key="2">
    <citation type="submission" date="2025-03" db="EMBL/GenBank/DDBJ databases">
        <authorList>
            <consortium name="ELIXIR-Norway"/>
            <consortium name="Elixir Norway"/>
        </authorList>
    </citation>
    <scope>NUCLEOTIDE SEQUENCE</scope>
</reference>
<gene>
    <name evidence="1" type="ORF">MRATA1EN22A_LOCUS1138</name>
</gene>
<name>A0AC59Y2W5_RANTA</name>
<organism evidence="1 2">
    <name type="scientific">Rangifer tarandus platyrhynchus</name>
    <name type="common">Svalbard reindeer</name>
    <dbReference type="NCBI Taxonomy" id="3082113"/>
    <lineage>
        <taxon>Eukaryota</taxon>
        <taxon>Metazoa</taxon>
        <taxon>Chordata</taxon>
        <taxon>Craniata</taxon>
        <taxon>Vertebrata</taxon>
        <taxon>Euteleostomi</taxon>
        <taxon>Mammalia</taxon>
        <taxon>Eutheria</taxon>
        <taxon>Laurasiatheria</taxon>
        <taxon>Artiodactyla</taxon>
        <taxon>Ruminantia</taxon>
        <taxon>Pecora</taxon>
        <taxon>Cervidae</taxon>
        <taxon>Odocoileinae</taxon>
        <taxon>Rangifer</taxon>
    </lineage>
</organism>
<accession>A0AC59Y2W5</accession>